<reference evidence="1" key="1">
    <citation type="submission" date="2023-07" db="EMBL/GenBank/DDBJ databases">
        <title>Genome content predicts the carbon catabolic preferences of heterotrophic bacteria.</title>
        <authorList>
            <person name="Gralka M."/>
        </authorList>
    </citation>
    <scope>NUCLEOTIDE SEQUENCE</scope>
    <source>
        <strain evidence="1">I3M17_2</strain>
    </source>
</reference>
<name>A0AAW7X794_9GAMM</name>
<accession>A0AAW7X794</accession>
<proteinExistence type="predicted"/>
<dbReference type="Pfam" id="PF06853">
    <property type="entry name" value="DUF1249"/>
    <property type="match status" value="1"/>
</dbReference>
<organism evidence="1 2">
    <name type="scientific">Saccharophagus degradans</name>
    <dbReference type="NCBI Taxonomy" id="86304"/>
    <lineage>
        <taxon>Bacteria</taxon>
        <taxon>Pseudomonadati</taxon>
        <taxon>Pseudomonadota</taxon>
        <taxon>Gammaproteobacteria</taxon>
        <taxon>Cellvibrionales</taxon>
        <taxon>Cellvibrionaceae</taxon>
        <taxon>Saccharophagus</taxon>
    </lineage>
</organism>
<evidence type="ECO:0000313" key="1">
    <source>
        <dbReference type="EMBL" id="MDO6423445.1"/>
    </source>
</evidence>
<comment type="caution">
    <text evidence="1">The sequence shown here is derived from an EMBL/GenBank/DDBJ whole genome shotgun (WGS) entry which is preliminary data.</text>
</comment>
<sequence>MALVNQRKLPNNRGYSVDIQGHHALCEMNFHRLLRLMPGREAGVKHWGFSVGQLSNNKAEGETAAEAPVNNADINREQPSLINVSISVVDSAPYTTTVELQQTSFLPLLKKPKILVRMYHDAAMAEIVGWDRHRHWRPQYLYPNAHMYQPDEKLALNKFLGEWLEFCRKHGYLKEEFCDKVLVNGK</sequence>
<dbReference type="PANTHER" id="PTHR38774:SF1">
    <property type="entry name" value="CYTOPLASMIC PROTEIN"/>
    <property type="match status" value="1"/>
</dbReference>
<protein>
    <submittedName>
        <fullName evidence="1">DUF1249 domain-containing protein</fullName>
    </submittedName>
</protein>
<dbReference type="PANTHER" id="PTHR38774">
    <property type="entry name" value="CYTOPLASMIC PROTEIN-RELATED"/>
    <property type="match status" value="1"/>
</dbReference>
<gene>
    <name evidence="1" type="ORF">Q4521_13275</name>
</gene>
<dbReference type="EMBL" id="JAUOPB010000009">
    <property type="protein sequence ID" value="MDO6423445.1"/>
    <property type="molecule type" value="Genomic_DNA"/>
</dbReference>
<dbReference type="Proteomes" id="UP001169760">
    <property type="component" value="Unassembled WGS sequence"/>
</dbReference>
<dbReference type="RefSeq" id="WP_303493113.1">
    <property type="nucleotide sequence ID" value="NZ_JAUOPB010000009.1"/>
</dbReference>
<evidence type="ECO:0000313" key="2">
    <source>
        <dbReference type="Proteomes" id="UP001169760"/>
    </source>
</evidence>
<dbReference type="InterPro" id="IPR009659">
    <property type="entry name" value="DUF1249"/>
</dbReference>
<dbReference type="AlphaFoldDB" id="A0AAW7X794"/>